<feature type="transmembrane region" description="Helical" evidence="2">
    <location>
        <begin position="98"/>
        <end position="119"/>
    </location>
</feature>
<evidence type="ECO:0000256" key="1">
    <source>
        <dbReference type="SAM" id="MobiDB-lite"/>
    </source>
</evidence>
<organism evidence="3 4">
    <name type="scientific">Streptomyces ovatisporus</name>
    <dbReference type="NCBI Taxonomy" id="1128682"/>
    <lineage>
        <taxon>Bacteria</taxon>
        <taxon>Bacillati</taxon>
        <taxon>Actinomycetota</taxon>
        <taxon>Actinomycetes</taxon>
        <taxon>Kitasatosporales</taxon>
        <taxon>Streptomycetaceae</taxon>
        <taxon>Streptomyces</taxon>
    </lineage>
</organism>
<proteinExistence type="predicted"/>
<protein>
    <submittedName>
        <fullName evidence="3">DUF485 domain-containing protein</fullName>
    </submittedName>
</protein>
<evidence type="ECO:0000256" key="2">
    <source>
        <dbReference type="SAM" id="Phobius"/>
    </source>
</evidence>
<feature type="transmembrane region" description="Helical" evidence="2">
    <location>
        <begin position="67"/>
        <end position="86"/>
    </location>
</feature>
<reference evidence="4" key="1">
    <citation type="journal article" date="2019" name="Int. J. Syst. Evol. Microbiol.">
        <title>The Global Catalogue of Microorganisms (GCM) 10K type strain sequencing project: providing services to taxonomists for standard genome sequencing and annotation.</title>
        <authorList>
            <consortium name="The Broad Institute Genomics Platform"/>
            <consortium name="The Broad Institute Genome Sequencing Center for Infectious Disease"/>
            <person name="Wu L."/>
            <person name="Ma J."/>
        </authorList>
    </citation>
    <scope>NUCLEOTIDE SEQUENCE [LARGE SCALE GENOMIC DNA]</scope>
    <source>
        <strain evidence="4">CGMCC 4.7357</strain>
    </source>
</reference>
<dbReference type="Proteomes" id="UP001595997">
    <property type="component" value="Unassembled WGS sequence"/>
</dbReference>
<evidence type="ECO:0000313" key="3">
    <source>
        <dbReference type="EMBL" id="MFC4494234.1"/>
    </source>
</evidence>
<accession>A0ABV9A2U9</accession>
<feature type="region of interest" description="Disordered" evidence="1">
    <location>
        <begin position="1"/>
        <end position="48"/>
    </location>
</feature>
<feature type="compositionally biased region" description="Basic and acidic residues" evidence="1">
    <location>
        <begin position="1"/>
        <end position="12"/>
    </location>
</feature>
<evidence type="ECO:0000313" key="4">
    <source>
        <dbReference type="Proteomes" id="UP001595997"/>
    </source>
</evidence>
<comment type="caution">
    <text evidence="3">The sequence shown here is derived from an EMBL/GenBank/DDBJ whole genome shotgun (WGS) entry which is preliminary data.</text>
</comment>
<name>A0ABV9A2U9_9ACTN</name>
<gene>
    <name evidence="3" type="ORF">ACFPA8_08815</name>
</gene>
<dbReference type="Pfam" id="PF04341">
    <property type="entry name" value="DUF485"/>
    <property type="match status" value="1"/>
</dbReference>
<feature type="compositionally biased region" description="Pro residues" evidence="1">
    <location>
        <begin position="18"/>
        <end position="30"/>
    </location>
</feature>
<keyword evidence="2" id="KW-0812">Transmembrane</keyword>
<dbReference type="RefSeq" id="WP_386444930.1">
    <property type="nucleotide sequence ID" value="NZ_JBHSFH010000005.1"/>
</dbReference>
<keyword evidence="2" id="KW-1133">Transmembrane helix</keyword>
<keyword evidence="2" id="KW-0472">Membrane</keyword>
<sequence>MAFNTDDHRGLPEDYGTYPPPPPYPPWHPQPPHHAHQPPPGRQPPAPARENTALRQLRTSYRRLRRTLAAAVLSYYTVFLVMASYLPDVMDTAVAGNLNLGVCLGLSLVPITLAAILVYEFLARSTIDPVAHRVRIADAEAREKARARQRWSR</sequence>
<dbReference type="EMBL" id="JBHSFH010000005">
    <property type="protein sequence ID" value="MFC4494234.1"/>
    <property type="molecule type" value="Genomic_DNA"/>
</dbReference>
<dbReference type="InterPro" id="IPR007436">
    <property type="entry name" value="DUF485"/>
</dbReference>
<feature type="compositionally biased region" description="Pro residues" evidence="1">
    <location>
        <begin position="37"/>
        <end position="47"/>
    </location>
</feature>
<keyword evidence="4" id="KW-1185">Reference proteome</keyword>